<feature type="compositionally biased region" description="Basic and acidic residues" evidence="1">
    <location>
        <begin position="564"/>
        <end position="575"/>
    </location>
</feature>
<dbReference type="Proteomes" id="UP000070501">
    <property type="component" value="Unassembled WGS sequence"/>
</dbReference>
<feature type="compositionally biased region" description="Low complexity" evidence="1">
    <location>
        <begin position="1122"/>
        <end position="1135"/>
    </location>
</feature>
<feature type="compositionally biased region" description="Polar residues" evidence="1">
    <location>
        <begin position="104"/>
        <end position="118"/>
    </location>
</feature>
<feature type="region of interest" description="Disordered" evidence="1">
    <location>
        <begin position="317"/>
        <end position="358"/>
    </location>
</feature>
<feature type="compositionally biased region" description="Polar residues" evidence="1">
    <location>
        <begin position="1356"/>
        <end position="1382"/>
    </location>
</feature>
<feature type="compositionally biased region" description="Low complexity" evidence="1">
    <location>
        <begin position="702"/>
        <end position="712"/>
    </location>
</feature>
<protein>
    <submittedName>
        <fullName evidence="2">Uncharacterized protein</fullName>
    </submittedName>
</protein>
<feature type="compositionally biased region" description="Polar residues" evidence="1">
    <location>
        <begin position="176"/>
        <end position="187"/>
    </location>
</feature>
<keyword evidence="3" id="KW-1185">Reference proteome</keyword>
<feature type="region of interest" description="Disordered" evidence="1">
    <location>
        <begin position="1108"/>
        <end position="1144"/>
    </location>
</feature>
<feature type="region of interest" description="Disordered" evidence="1">
    <location>
        <begin position="1339"/>
        <end position="1382"/>
    </location>
</feature>
<feature type="compositionally biased region" description="Basic and acidic residues" evidence="1">
    <location>
        <begin position="204"/>
        <end position="216"/>
    </location>
</feature>
<dbReference type="OrthoDB" id="5065752at2759"/>
<sequence>MWNKYIKSRRHPSGVSERSKPPVSYNLSSSPTEVSPVNLKPSSSTRYRYDTSKYAPWGAVSPNEDPPAGCSPPQNSSARPRGFSWGSNGSSGSGSRRRRERSGTNAGSIQDTAPSTPLYSYPPGTAISEEYGDHDGYYVYAEQSGDISPNVIESEDEVPYSVPYEDSRPGKPPLLRTQSASTSTRQAITKDLRQGHRRIQSHGVDTKTAFRNDGQDKVPSPVSYGNVQHGTAPTLRERRAAAAVSQDRYRSSENNPSQEKSRVETSPVSAIQTRANGRVPFSFSYSTSRSGKPPALQTQTARATALQDGYQVISPPYTEAWSSSHTSTTTGESYNGMQSPSVTSPSLQSDRGEEELPSYTVPYTRVRSGVPPIFRMHTEPSPDSQLDAITRIELANKRKKGHKVSHSLPNVGKQSKLQKRRAFTGELQLRPRDLNRAVPDVDTAEPAALQQQRLLQQLYGYGGRDDSIEFATTPPIETATAVPFQLRRSISVPLPGAAPLSDTGEDKSELPGLNKPLPAISASAPAVPKHDSVDSMATARGPTWHEVGESPILSHATYVSHPRTRQEQRPRESPAELRQTQPEEEPSRPASLECRNRPKHPAYSPMNPYAEWTNTSEPSKLLPEPARSSREKDIPAKSRFAELSEHGGRGQDASDEGKKIVPLGKAPRIPTLALSTEDIDWPREQPQQPPLPSPLQERDSETTSSSRSTTKSSRYKGLASRPTANDKPASPAALALLNKSFSKNRKDFSFKEQSSSGESSMRVDSPVVLDDDIIRLYWDSQSKKPEVRTPRSDRMAVSFMAAPGQGQSWDGACREYFVAKYRERLAAETWKNEPFREVMGVSANPDDARYPLPGHSYARNDNSSDGDILPYLLNDRMFFLVLTLSASLNGEHARQLWELFGTHPGHLLSIYSSLSAANRPKGMTGSIDLGHYLANAIESARRTDSPYGSGEAPGQPSFDSMMNTITRKLDGLSVCPHEMILRQVKAQLRRLQLDLRSRPALAKCWAARGPESDGSNASPLFHGLQQYLSSHENVLQRAMKHANDQLVDLSALLGAADRPFPTRENPAPATDVTLVFDAPGSGKTRFLRDKILETGGFYFIAPNLPYMRPPVPPKDNQNRNTASSIGSGSASPRSANSRPGSSRHQADMDYLLLGASRSHASRDTYTLYEDLSCLEAAGIGGGGSSRPVLGTSRRPHDRLLDTEICIEPLLTARRHLLDIMPGLRNPIRWLQLQIVASTPDSHAEGTIIDIFDIAYRFFRLSPRWGGRVSGRGDRSLARGRTQLSEISSVVPICIDEGQAILGDNLSERILQGLIDGHHGHAYIATTSLNTLSVSIPLKQNGANNKSRPSVPAIRSPNGQEQQQQDHSPRTTPSIDRVSSSRTNVGNSDTFWSVLSHHAWSVVSELFELQTQPNAASLFGSFGKPKTHQGVQLHESFPLLTRDGEGLGFTMDFGSHSARYGAAPTSPGQSWSALEQDLLANWTVFAPDSRDATIEAECSRFFGRVRWTATFTEELLRGSVFSSTASEQEGRLSPRDVRAASKRAAERIKTAVKRQMHNIGETAVLYEFLATAVQVDTCGVSKEFFGETASQLVSAGLALVYDSENGSVASVVPELANDPTNPRHIRARLAEPLVLEAALEFIHEGVPSARDGLGDKSWRHRLPEPLSVRSISDVSGRTMVETAVTSGLKPLLHFPFDEIAQHRRSAFLAILQSAESVSGAQTHHSVGNLAARLRLSTSPMLSQGVNIAKHLAGTLERYHLYDSGLDIGSNNTRVWTAEEWLMAQHTTTSTSDNSFYQSLPNFFFVPEVEQDNEGSCGGGLGSCMFFLTDYEDMSRRMLCVVQFPPGSSTDTTHRKSSCSSALSPLTMRVEPPQWPTTSARLAAGENQDPPTMSRLEQLRAQIQQLLPRMQCNWPVVYVSVTAEGSGDHEPSRSSHLSPSAATEAASRKASASWSRLMDGSQQWTAPSAARDRQYAANGGDRFGANGYGNNYYDSRDSYYGSDENGGHNYPVDENTGAPAQRPSYCVQVDHQRFSKVCGETLMKIVMR</sequence>
<feature type="compositionally biased region" description="Low complexity" evidence="1">
    <location>
        <begin position="1938"/>
        <end position="1954"/>
    </location>
</feature>
<gene>
    <name evidence="2" type="ORF">Micbo1qcDRAFT_179965</name>
</gene>
<evidence type="ECO:0000313" key="3">
    <source>
        <dbReference type="Proteomes" id="UP000070501"/>
    </source>
</evidence>
<feature type="compositionally biased region" description="Polar residues" evidence="1">
    <location>
        <begin position="252"/>
        <end position="275"/>
    </location>
</feature>
<feature type="compositionally biased region" description="Basic residues" evidence="1">
    <location>
        <begin position="1"/>
        <end position="12"/>
    </location>
</feature>
<feature type="region of interest" description="Disordered" evidence="1">
    <location>
        <begin position="1"/>
        <end position="303"/>
    </location>
</feature>
<proteinExistence type="predicted"/>
<name>A0A136INB5_9PEZI</name>
<feature type="region of interest" description="Disordered" evidence="1">
    <location>
        <begin position="497"/>
        <end position="730"/>
    </location>
</feature>
<reference evidence="3" key="1">
    <citation type="submission" date="2016-02" db="EMBL/GenBank/DDBJ databases">
        <title>Draft genome sequence of Microdochium bolleyi, a fungal endophyte of beachgrass.</title>
        <authorList>
            <consortium name="DOE Joint Genome Institute"/>
            <person name="David A.S."/>
            <person name="May G."/>
            <person name="Haridas S."/>
            <person name="Lim J."/>
            <person name="Wang M."/>
            <person name="Labutti K."/>
            <person name="Lipzen A."/>
            <person name="Barry K."/>
            <person name="Grigoriev I.V."/>
        </authorList>
    </citation>
    <scope>NUCLEOTIDE SEQUENCE [LARGE SCALE GENOMIC DNA]</scope>
    <source>
        <strain evidence="3">J235TASD1</strain>
    </source>
</reference>
<feature type="compositionally biased region" description="Polar residues" evidence="1">
    <location>
        <begin position="25"/>
        <end position="46"/>
    </location>
</feature>
<feature type="region of interest" description="Disordered" evidence="1">
    <location>
        <begin position="398"/>
        <end position="419"/>
    </location>
</feature>
<feature type="compositionally biased region" description="Polar residues" evidence="1">
    <location>
        <begin position="331"/>
        <end position="349"/>
    </location>
</feature>
<evidence type="ECO:0000256" key="1">
    <source>
        <dbReference type="SAM" id="MobiDB-lite"/>
    </source>
</evidence>
<dbReference type="EMBL" id="KQ964268">
    <property type="protein sequence ID" value="KXJ86436.1"/>
    <property type="molecule type" value="Genomic_DNA"/>
</dbReference>
<accession>A0A136INB5</accession>
<dbReference type="InParanoid" id="A0A136INB5"/>
<feature type="region of interest" description="Disordered" evidence="1">
    <location>
        <begin position="1922"/>
        <end position="1979"/>
    </location>
</feature>
<evidence type="ECO:0000313" key="2">
    <source>
        <dbReference type="EMBL" id="KXJ86436.1"/>
    </source>
</evidence>
<feature type="compositionally biased region" description="Low complexity" evidence="1">
    <location>
        <begin position="81"/>
        <end position="94"/>
    </location>
</feature>
<organism evidence="2 3">
    <name type="scientific">Microdochium bolleyi</name>
    <dbReference type="NCBI Taxonomy" id="196109"/>
    <lineage>
        <taxon>Eukaryota</taxon>
        <taxon>Fungi</taxon>
        <taxon>Dikarya</taxon>
        <taxon>Ascomycota</taxon>
        <taxon>Pezizomycotina</taxon>
        <taxon>Sordariomycetes</taxon>
        <taxon>Xylariomycetidae</taxon>
        <taxon>Xylariales</taxon>
        <taxon>Microdochiaceae</taxon>
        <taxon>Microdochium</taxon>
    </lineage>
</organism>
<feature type="compositionally biased region" description="Basic and acidic residues" evidence="1">
    <location>
        <begin position="627"/>
        <end position="649"/>
    </location>
</feature>